<proteinExistence type="inferred from homology"/>
<dbReference type="InterPro" id="IPR037171">
    <property type="entry name" value="NagB/RpiA_transferase-like"/>
</dbReference>
<keyword evidence="2 4" id="KW-0547">Nucleotide-binding</keyword>
<keyword evidence="6" id="KW-0436">Ligase</keyword>
<name>A0A139BT45_9PROT</name>
<dbReference type="GO" id="GO:0009396">
    <property type="term" value="P:folic acid-containing compound biosynthetic process"/>
    <property type="evidence" value="ECO:0007669"/>
    <property type="project" value="TreeGrafter"/>
</dbReference>
<dbReference type="Pfam" id="PF01812">
    <property type="entry name" value="5-FTHF_cyc-lig"/>
    <property type="match status" value="1"/>
</dbReference>
<dbReference type="Proteomes" id="UP000070578">
    <property type="component" value="Unassembled WGS sequence"/>
</dbReference>
<feature type="binding site" evidence="4">
    <location>
        <position position="58"/>
    </location>
    <ligand>
        <name>substrate</name>
    </ligand>
</feature>
<evidence type="ECO:0000256" key="3">
    <source>
        <dbReference type="ARBA" id="ARBA00022840"/>
    </source>
</evidence>
<dbReference type="GO" id="GO:0005524">
    <property type="term" value="F:ATP binding"/>
    <property type="evidence" value="ECO:0007669"/>
    <property type="project" value="UniProtKB-KW"/>
</dbReference>
<dbReference type="GO" id="GO:0035999">
    <property type="term" value="P:tetrahydrofolate interconversion"/>
    <property type="evidence" value="ECO:0007669"/>
    <property type="project" value="TreeGrafter"/>
</dbReference>
<dbReference type="EC" id="6.3.3.2" evidence="5"/>
<dbReference type="Gene3D" id="3.40.50.10420">
    <property type="entry name" value="NagB/RpiA/CoA transferase-like"/>
    <property type="match status" value="1"/>
</dbReference>
<evidence type="ECO:0000256" key="4">
    <source>
        <dbReference type="PIRSR" id="PIRSR006806-1"/>
    </source>
</evidence>
<reference evidence="6 7" key="2">
    <citation type="submission" date="2016-03" db="EMBL/GenBank/DDBJ databases">
        <title>New uncultured bacterium of the family Gallionellaceae from acid mine drainage: description and reconstruction of genome based on metagenomic analysis of microbial community.</title>
        <authorList>
            <person name="Kadnikov V."/>
            <person name="Ivasenko D."/>
            <person name="Beletsky A."/>
            <person name="Mardanov A."/>
            <person name="Danilova E."/>
            <person name="Pimenov N."/>
            <person name="Karnachuk O."/>
            <person name="Ravin N."/>
        </authorList>
    </citation>
    <scope>NUCLEOTIDE SEQUENCE [LARGE SCALE GENOMIC DNA]</scope>
    <source>
        <strain evidence="6">ShG14-8</strain>
    </source>
</reference>
<dbReference type="InterPro" id="IPR002698">
    <property type="entry name" value="FTHF_cligase"/>
</dbReference>
<dbReference type="GO" id="GO:0046872">
    <property type="term" value="F:metal ion binding"/>
    <property type="evidence" value="ECO:0007669"/>
    <property type="project" value="UniProtKB-KW"/>
</dbReference>
<dbReference type="AlphaFoldDB" id="A0A139BT45"/>
<dbReference type="PIRSF" id="PIRSF006806">
    <property type="entry name" value="FTHF_cligase"/>
    <property type="match status" value="1"/>
</dbReference>
<evidence type="ECO:0000256" key="5">
    <source>
        <dbReference type="RuleBase" id="RU361279"/>
    </source>
</evidence>
<comment type="similarity">
    <text evidence="1 5">Belongs to the 5-formyltetrahydrofolate cyclo-ligase family.</text>
</comment>
<comment type="caution">
    <text evidence="6">The sequence shown here is derived from an EMBL/GenBank/DDBJ whole genome shotgun (WGS) entry which is preliminary data.</text>
</comment>
<evidence type="ECO:0000313" key="7">
    <source>
        <dbReference type="Proteomes" id="UP000070578"/>
    </source>
</evidence>
<evidence type="ECO:0000256" key="2">
    <source>
        <dbReference type="ARBA" id="ARBA00022741"/>
    </source>
</evidence>
<dbReference type="PATRIC" id="fig|1796491.3.peg.1881"/>
<accession>A0A139BT45</accession>
<feature type="binding site" evidence="4">
    <location>
        <position position="53"/>
    </location>
    <ligand>
        <name>substrate</name>
    </ligand>
</feature>
<dbReference type="SUPFAM" id="SSF100950">
    <property type="entry name" value="NagB/RpiA/CoA transferase-like"/>
    <property type="match status" value="1"/>
</dbReference>
<protein>
    <recommendedName>
        <fullName evidence="5">5-formyltetrahydrofolate cyclo-ligase</fullName>
        <ecNumber evidence="5">6.3.3.2</ecNumber>
    </recommendedName>
</protein>
<keyword evidence="5" id="KW-0460">Magnesium</keyword>
<dbReference type="EMBL" id="LSLI01000040">
    <property type="protein sequence ID" value="KXS32139.1"/>
    <property type="molecule type" value="Genomic_DNA"/>
</dbReference>
<comment type="cofactor">
    <cofactor evidence="5">
        <name>Mg(2+)</name>
        <dbReference type="ChEBI" id="CHEBI:18420"/>
    </cofactor>
</comment>
<feature type="binding site" evidence="4">
    <location>
        <begin position="139"/>
        <end position="147"/>
    </location>
    <ligand>
        <name>ATP</name>
        <dbReference type="ChEBI" id="CHEBI:30616"/>
    </ligand>
</feature>
<reference evidence="6 7" key="1">
    <citation type="submission" date="2016-02" db="EMBL/GenBank/DDBJ databases">
        <authorList>
            <person name="Wen L."/>
            <person name="He K."/>
            <person name="Yang H."/>
        </authorList>
    </citation>
    <scope>NUCLEOTIDE SEQUENCE [LARGE SCALE GENOMIC DNA]</scope>
    <source>
        <strain evidence="6">ShG14-8</strain>
    </source>
</reference>
<feature type="binding site" evidence="4">
    <location>
        <begin position="7"/>
        <end position="11"/>
    </location>
    <ligand>
        <name>ATP</name>
        <dbReference type="ChEBI" id="CHEBI:30616"/>
    </ligand>
</feature>
<evidence type="ECO:0000313" key="6">
    <source>
        <dbReference type="EMBL" id="KXS32139.1"/>
    </source>
</evidence>
<comment type="catalytic activity">
    <reaction evidence="5">
        <text>(6S)-5-formyl-5,6,7,8-tetrahydrofolate + ATP = (6R)-5,10-methenyltetrahydrofolate + ADP + phosphate</text>
        <dbReference type="Rhea" id="RHEA:10488"/>
        <dbReference type="ChEBI" id="CHEBI:30616"/>
        <dbReference type="ChEBI" id="CHEBI:43474"/>
        <dbReference type="ChEBI" id="CHEBI:57455"/>
        <dbReference type="ChEBI" id="CHEBI:57457"/>
        <dbReference type="ChEBI" id="CHEBI:456216"/>
        <dbReference type="EC" id="6.3.3.2"/>
    </reaction>
</comment>
<organism evidence="6 7">
    <name type="scientific">Candidatus Gallionella acididurans</name>
    <dbReference type="NCBI Taxonomy" id="1796491"/>
    <lineage>
        <taxon>Bacteria</taxon>
        <taxon>Pseudomonadati</taxon>
        <taxon>Pseudomonadota</taxon>
        <taxon>Betaproteobacteria</taxon>
        <taxon>Nitrosomonadales</taxon>
        <taxon>Gallionellaceae</taxon>
        <taxon>Gallionella</taxon>
    </lineage>
</organism>
<dbReference type="InterPro" id="IPR024185">
    <property type="entry name" value="FTHF_cligase-like_sf"/>
</dbReference>
<gene>
    <name evidence="6" type="ORF">AWT59_1716</name>
</gene>
<dbReference type="PANTHER" id="PTHR23407:SF1">
    <property type="entry name" value="5-FORMYLTETRAHYDROFOLATE CYCLO-LIGASE"/>
    <property type="match status" value="1"/>
</dbReference>
<keyword evidence="5" id="KW-0479">Metal-binding</keyword>
<dbReference type="GO" id="GO:0030272">
    <property type="term" value="F:5-formyltetrahydrofolate cyclo-ligase activity"/>
    <property type="evidence" value="ECO:0007669"/>
    <property type="project" value="UniProtKB-EC"/>
</dbReference>
<dbReference type="PANTHER" id="PTHR23407">
    <property type="entry name" value="ATPASE INHIBITOR/5-FORMYLTETRAHYDROFOLATE CYCLO-LIGASE"/>
    <property type="match status" value="1"/>
</dbReference>
<evidence type="ECO:0000256" key="1">
    <source>
        <dbReference type="ARBA" id="ARBA00010638"/>
    </source>
</evidence>
<dbReference type="NCBIfam" id="TIGR02727">
    <property type="entry name" value="MTHFS_bact"/>
    <property type="match status" value="1"/>
</dbReference>
<keyword evidence="3 4" id="KW-0067">ATP-binding</keyword>
<sequence length="201" mass="22329">MNAQVLKKDIRKSILALREQLSPDTRAVYSAAISARICKLEIYRQARAVLGYMNFGAEFASEPWIRQVLADGKRLALPRVNRHTSQLDLYWVDDLESQLESGLWGIREPVVERCERLGSLNEVEFALLPGVAFTRDGARLGYGGGFYDKLLARQGSETGMHKPALVAAAFALQIVGQIPQEATDVKVEWIVTEAETLHCAA</sequence>